<dbReference type="STRING" id="1507870.A0A1V8SXU3"/>
<comment type="caution">
    <text evidence="5">The sequence shown here is derived from an EMBL/GenBank/DDBJ whole genome shotgun (WGS) entry which is preliminary data.</text>
</comment>
<sequence>MPSSKPASVTPNIIIHGGCGNITRENLAPDAYKAYRASLLAILDSANSKLRQPGAKAIDVATYVVSLLENDTLFNAGHGAVFTRTGTQELEASVMVSRGYRKRGVGVMKLSHVRNPILLAKEMLIRGNENDGGGAQGHVQLAGESCEQLASEWGLDMVKPSYFWTKKRWAEHRRALGKSTDDATYDRNREAIDDGHDESSPDVGDETVISKPFSNPTWDSKEYLPQGTVGCCVLDSDGVTCVATSTGGITNKLPGRIGDTPTIGAGFWAEEWTVSSTSSSQPFYAASPLSRIISDCLPSLAGYLRLPQQSEEESNCSRPSYRAVAISGTGNGDSFLRLNAARTAAAIARFTSQVPASPAASSDSHTSLQAAVTAVAGSNGMLQQSAEDRWRKTGEGEGGIIGLEVDGASGKSTVVADFNCGGMFRTWYDEEGKPQMMVFKKEYEA</sequence>
<feature type="active site" description="Nucleophile" evidence="1">
    <location>
        <position position="228"/>
    </location>
</feature>
<dbReference type="Proteomes" id="UP000192596">
    <property type="component" value="Unassembled WGS sequence"/>
</dbReference>
<dbReference type="InterPro" id="IPR029055">
    <property type="entry name" value="Ntn_hydrolases_N"/>
</dbReference>
<dbReference type="PANTHER" id="PTHR10188:SF43">
    <property type="entry name" value="ASPARAGINASE (EUROFUNG)"/>
    <property type="match status" value="1"/>
</dbReference>
<gene>
    <name evidence="5" type="ORF">B0A48_10492</name>
</gene>
<evidence type="ECO:0000256" key="2">
    <source>
        <dbReference type="PIRSR" id="PIRSR600246-2"/>
    </source>
</evidence>
<dbReference type="Gene3D" id="3.60.20.30">
    <property type="entry name" value="(Glycosyl)asparaginase"/>
    <property type="match status" value="1"/>
</dbReference>
<dbReference type="PANTHER" id="PTHR10188">
    <property type="entry name" value="L-ASPARAGINASE"/>
    <property type="match status" value="1"/>
</dbReference>
<dbReference type="EMBL" id="NAJO01000023">
    <property type="protein sequence ID" value="OQO03851.1"/>
    <property type="molecule type" value="Genomic_DNA"/>
</dbReference>
<feature type="binding site" evidence="2">
    <location>
        <begin position="329"/>
        <end position="332"/>
    </location>
    <ligand>
        <name>substrate</name>
    </ligand>
</feature>
<dbReference type="Pfam" id="PF01112">
    <property type="entry name" value="Asparaginase_2"/>
    <property type="match status" value="1"/>
</dbReference>
<feature type="binding site" evidence="2">
    <location>
        <begin position="256"/>
        <end position="259"/>
    </location>
    <ligand>
        <name>substrate</name>
    </ligand>
</feature>
<evidence type="ECO:0000256" key="4">
    <source>
        <dbReference type="SAM" id="MobiDB-lite"/>
    </source>
</evidence>
<dbReference type="InParanoid" id="A0A1V8SXU3"/>
<evidence type="ECO:0000313" key="6">
    <source>
        <dbReference type="Proteomes" id="UP000192596"/>
    </source>
</evidence>
<dbReference type="SUPFAM" id="SSF56235">
    <property type="entry name" value="N-terminal nucleophile aminohydrolases (Ntn hydrolases)"/>
    <property type="match status" value="1"/>
</dbReference>
<feature type="site" description="Cleavage; by autolysis" evidence="3">
    <location>
        <begin position="227"/>
        <end position="228"/>
    </location>
</feature>
<dbReference type="GO" id="GO:0005737">
    <property type="term" value="C:cytoplasm"/>
    <property type="evidence" value="ECO:0007669"/>
    <property type="project" value="TreeGrafter"/>
</dbReference>
<evidence type="ECO:0000313" key="5">
    <source>
        <dbReference type="EMBL" id="OQO03851.1"/>
    </source>
</evidence>
<feature type="region of interest" description="Disordered" evidence="4">
    <location>
        <begin position="191"/>
        <end position="211"/>
    </location>
</feature>
<dbReference type="AlphaFoldDB" id="A0A1V8SXU3"/>
<dbReference type="OrthoDB" id="2262349at2759"/>
<dbReference type="GO" id="GO:0016787">
    <property type="term" value="F:hydrolase activity"/>
    <property type="evidence" value="ECO:0007669"/>
    <property type="project" value="InterPro"/>
</dbReference>
<reference evidence="6" key="1">
    <citation type="submission" date="2017-03" db="EMBL/GenBank/DDBJ databases">
        <title>Genomes of endolithic fungi from Antarctica.</title>
        <authorList>
            <person name="Coleine C."/>
            <person name="Masonjones S."/>
            <person name="Stajich J.E."/>
        </authorList>
    </citation>
    <scope>NUCLEOTIDE SEQUENCE [LARGE SCALE GENOMIC DNA]</scope>
    <source>
        <strain evidence="6">CCFEE 5527</strain>
    </source>
</reference>
<keyword evidence="6" id="KW-1185">Reference proteome</keyword>
<dbReference type="InterPro" id="IPR000246">
    <property type="entry name" value="Peptidase_T2"/>
</dbReference>
<dbReference type="CDD" id="cd04701">
    <property type="entry name" value="Asparaginase_2"/>
    <property type="match status" value="1"/>
</dbReference>
<name>A0A1V8SXU3_9PEZI</name>
<organism evidence="5 6">
    <name type="scientific">Cryoendolithus antarcticus</name>
    <dbReference type="NCBI Taxonomy" id="1507870"/>
    <lineage>
        <taxon>Eukaryota</taxon>
        <taxon>Fungi</taxon>
        <taxon>Dikarya</taxon>
        <taxon>Ascomycota</taxon>
        <taxon>Pezizomycotina</taxon>
        <taxon>Dothideomycetes</taxon>
        <taxon>Dothideomycetidae</taxon>
        <taxon>Cladosporiales</taxon>
        <taxon>Cladosporiaceae</taxon>
        <taxon>Cryoendolithus</taxon>
    </lineage>
</organism>
<evidence type="ECO:0000256" key="3">
    <source>
        <dbReference type="PIRSR" id="PIRSR600246-3"/>
    </source>
</evidence>
<evidence type="ECO:0000256" key="1">
    <source>
        <dbReference type="PIRSR" id="PIRSR600246-1"/>
    </source>
</evidence>
<evidence type="ECO:0008006" key="7">
    <source>
        <dbReference type="Google" id="ProtNLM"/>
    </source>
</evidence>
<protein>
    <recommendedName>
        <fullName evidence="7">N-terminal nucleophile aminohydrolase</fullName>
    </recommendedName>
</protein>
<proteinExistence type="predicted"/>
<accession>A0A1V8SXU3</accession>